<reference evidence="3 4" key="1">
    <citation type="submission" date="2020-04" db="EMBL/GenBank/DDBJ databases">
        <title>Characterization and engineering of Streptomyces griseofuscus DSM40191 as a potential heterologous host for expression of BGCs.</title>
        <authorList>
            <person name="Gren T."/>
            <person name="Whitford C.M."/>
            <person name="Mohite O.S."/>
            <person name="Joergensen T.S."/>
            <person name="Nielsen J.B."/>
            <person name="Lee S.Y."/>
            <person name="Weber T."/>
        </authorList>
    </citation>
    <scope>NUCLEOTIDE SEQUENCE [LARGE SCALE GENOMIC DNA]</scope>
    <source>
        <strain evidence="3 4">DSM 40191</strain>
    </source>
</reference>
<protein>
    <submittedName>
        <fullName evidence="3">Uncharacterized protein</fullName>
    </submittedName>
</protein>
<dbReference type="KEGG" id="sgf:HEP81_00346"/>
<keyword evidence="2" id="KW-0812">Transmembrane</keyword>
<dbReference type="Proteomes" id="UP000516422">
    <property type="component" value="Chromosome"/>
</dbReference>
<feature type="region of interest" description="Disordered" evidence="1">
    <location>
        <begin position="63"/>
        <end position="98"/>
    </location>
</feature>
<accession>A0A7H1PRK3</accession>
<dbReference type="EMBL" id="CP051006">
    <property type="protein sequence ID" value="QNT90683.1"/>
    <property type="molecule type" value="Genomic_DNA"/>
</dbReference>
<dbReference type="GeneID" id="91460006"/>
<evidence type="ECO:0000313" key="4">
    <source>
        <dbReference type="Proteomes" id="UP000516422"/>
    </source>
</evidence>
<feature type="compositionally biased region" description="Low complexity" evidence="1">
    <location>
        <begin position="66"/>
        <end position="87"/>
    </location>
</feature>
<proteinExistence type="predicted"/>
<keyword evidence="2" id="KW-1133">Transmembrane helix</keyword>
<gene>
    <name evidence="3" type="ORF">HEP81_00346</name>
</gene>
<keyword evidence="2" id="KW-0472">Membrane</keyword>
<dbReference type="RefSeq" id="WP_037652196.1">
    <property type="nucleotide sequence ID" value="NZ_CP051006.1"/>
</dbReference>
<evidence type="ECO:0000256" key="1">
    <source>
        <dbReference type="SAM" id="MobiDB-lite"/>
    </source>
</evidence>
<dbReference type="AlphaFoldDB" id="A0A7H1PRK3"/>
<feature type="transmembrane region" description="Helical" evidence="2">
    <location>
        <begin position="40"/>
        <end position="61"/>
    </location>
</feature>
<organism evidence="3 4">
    <name type="scientific">Streptomyces griseofuscus</name>
    <dbReference type="NCBI Taxonomy" id="146922"/>
    <lineage>
        <taxon>Bacteria</taxon>
        <taxon>Bacillati</taxon>
        <taxon>Actinomycetota</taxon>
        <taxon>Actinomycetes</taxon>
        <taxon>Kitasatosporales</taxon>
        <taxon>Streptomycetaceae</taxon>
        <taxon>Streptomyces</taxon>
    </lineage>
</organism>
<sequence>MPTRDQVPPEPRRLRWNMAREDRERTPSIHSVDTMGRASFYWLAVLLAFALGTALLFRIASSSRARPVPQRVTSSRSRSPRAVRPLVNEGEGPVVADV</sequence>
<evidence type="ECO:0000256" key="2">
    <source>
        <dbReference type="SAM" id="Phobius"/>
    </source>
</evidence>
<name>A0A7H1PRK3_9ACTN</name>
<evidence type="ECO:0000313" key="3">
    <source>
        <dbReference type="EMBL" id="QNT90683.1"/>
    </source>
</evidence>